<proteinExistence type="predicted"/>
<keyword evidence="2" id="KW-0732">Signal</keyword>
<dbReference type="PANTHER" id="PTHR16079:SF4">
    <property type="entry name" value="E3 UBIQUITIN-PROTEIN LIGASE CHFR"/>
    <property type="match status" value="1"/>
</dbReference>
<name>A0A1Y2J4Q3_TRAC3</name>
<dbReference type="SUPFAM" id="SSF81383">
    <property type="entry name" value="F-box domain"/>
    <property type="match status" value="1"/>
</dbReference>
<evidence type="ECO:0000313" key="3">
    <source>
        <dbReference type="EMBL" id="OSD08388.1"/>
    </source>
</evidence>
<dbReference type="InterPro" id="IPR036047">
    <property type="entry name" value="F-box-like_dom_sf"/>
</dbReference>
<dbReference type="GO" id="GO:0005634">
    <property type="term" value="C:nucleus"/>
    <property type="evidence" value="ECO:0007669"/>
    <property type="project" value="TreeGrafter"/>
</dbReference>
<feature type="chain" id="PRO_5010987448" description="F-box domain-containing protein" evidence="2">
    <location>
        <begin position="29"/>
        <end position="467"/>
    </location>
</feature>
<dbReference type="GO" id="GO:0016567">
    <property type="term" value="P:protein ubiquitination"/>
    <property type="evidence" value="ECO:0007669"/>
    <property type="project" value="TreeGrafter"/>
</dbReference>
<dbReference type="STRING" id="1353009.A0A1Y2J4Q3"/>
<keyword evidence="4" id="KW-1185">Reference proteome</keyword>
<organism evidence="3 4">
    <name type="scientific">Trametes coccinea (strain BRFM310)</name>
    <name type="common">Pycnoporus coccineus</name>
    <dbReference type="NCBI Taxonomy" id="1353009"/>
    <lineage>
        <taxon>Eukaryota</taxon>
        <taxon>Fungi</taxon>
        <taxon>Dikarya</taxon>
        <taxon>Basidiomycota</taxon>
        <taxon>Agaricomycotina</taxon>
        <taxon>Agaricomycetes</taxon>
        <taxon>Polyporales</taxon>
        <taxon>Polyporaceae</taxon>
        <taxon>Trametes</taxon>
    </lineage>
</organism>
<sequence>MTGISSMPPDVILEILVLLSDFATLSAAIRTCKRLYETFQFRSLLITHAVLRNAAGPALVDAERLDYYGCVHSLPEEGHLESAEWKLTRDAAARMERRGRDVLFLENFFSLRYKDRTSLSSRLDAIEELRFHRAIYRYWLCYEILQYDALREQDSDFEDDDEDEDEDNYQDIHPDDLGLNKEQRRARDALCDALVTSSSEELFELVEICTFLKDTEIWHGRAVAPTSPIQPVPYWTTVNPEKLVASLQTRQMRTDQYDSSGQHELVSNAARKLLRAHKIPHERVSQARPKAILTSVSGADDRCSRCHAICGTDLFGSTNMYLLSGILPFSEQLALLPGLLHRNRDEVRLLDQYVRNHGNPIPVDVRIRQMMELEPDGDDADYEHWSKDEWYCLDCIKTLLRLRFMLWWREEKQKSGVTLQDDCWYGYNCRTMTHKSSHALKLNHLCKPTRGDAPNVTPANNAPVGTT</sequence>
<feature type="compositionally biased region" description="Acidic residues" evidence="1">
    <location>
        <begin position="155"/>
        <end position="169"/>
    </location>
</feature>
<dbReference type="GO" id="GO:0004842">
    <property type="term" value="F:ubiquitin-protein transferase activity"/>
    <property type="evidence" value="ECO:0007669"/>
    <property type="project" value="TreeGrafter"/>
</dbReference>
<dbReference type="OrthoDB" id="2745518at2759"/>
<protein>
    <recommendedName>
        <fullName evidence="5">F-box domain-containing protein</fullName>
    </recommendedName>
</protein>
<accession>A0A1Y2J4Q3</accession>
<dbReference type="InterPro" id="IPR052256">
    <property type="entry name" value="E3_ubiquitin-ligase_CHFR"/>
</dbReference>
<evidence type="ECO:0000256" key="1">
    <source>
        <dbReference type="SAM" id="MobiDB-lite"/>
    </source>
</evidence>
<dbReference type="GO" id="GO:0006511">
    <property type="term" value="P:ubiquitin-dependent protein catabolic process"/>
    <property type="evidence" value="ECO:0007669"/>
    <property type="project" value="TreeGrafter"/>
</dbReference>
<reference evidence="3 4" key="1">
    <citation type="journal article" date="2015" name="Biotechnol. Biofuels">
        <title>Enhanced degradation of softwood versus hardwood by the white-rot fungus Pycnoporus coccineus.</title>
        <authorList>
            <person name="Couturier M."/>
            <person name="Navarro D."/>
            <person name="Chevret D."/>
            <person name="Henrissat B."/>
            <person name="Piumi F."/>
            <person name="Ruiz-Duenas F.J."/>
            <person name="Martinez A.T."/>
            <person name="Grigoriev I.V."/>
            <person name="Riley R."/>
            <person name="Lipzen A."/>
            <person name="Berrin J.G."/>
            <person name="Master E.R."/>
            <person name="Rosso M.N."/>
        </authorList>
    </citation>
    <scope>NUCLEOTIDE SEQUENCE [LARGE SCALE GENOMIC DNA]</scope>
    <source>
        <strain evidence="3 4">BRFM310</strain>
    </source>
</reference>
<dbReference type="Proteomes" id="UP000193067">
    <property type="component" value="Unassembled WGS sequence"/>
</dbReference>
<dbReference type="AlphaFoldDB" id="A0A1Y2J4Q3"/>
<evidence type="ECO:0008006" key="5">
    <source>
        <dbReference type="Google" id="ProtNLM"/>
    </source>
</evidence>
<dbReference type="EMBL" id="KZ084086">
    <property type="protein sequence ID" value="OSD08388.1"/>
    <property type="molecule type" value="Genomic_DNA"/>
</dbReference>
<evidence type="ECO:0000256" key="2">
    <source>
        <dbReference type="SAM" id="SignalP"/>
    </source>
</evidence>
<feature type="region of interest" description="Disordered" evidence="1">
    <location>
        <begin position="155"/>
        <end position="176"/>
    </location>
</feature>
<gene>
    <name evidence="3" type="ORF">PYCCODRAFT_1455515</name>
</gene>
<dbReference type="PANTHER" id="PTHR16079">
    <property type="entry name" value="UBIQUITIN LIGASE PROTEIN CHFR"/>
    <property type="match status" value="1"/>
</dbReference>
<feature type="signal peptide" evidence="2">
    <location>
        <begin position="1"/>
        <end position="28"/>
    </location>
</feature>
<evidence type="ECO:0000313" key="4">
    <source>
        <dbReference type="Proteomes" id="UP000193067"/>
    </source>
</evidence>